<dbReference type="GO" id="GO:0005524">
    <property type="term" value="F:ATP binding"/>
    <property type="evidence" value="ECO:0007669"/>
    <property type="project" value="UniProtKB-KW"/>
</dbReference>
<dbReference type="FunFam" id="3.40.50.300:FF:000016">
    <property type="entry name" value="Oligopeptide ABC transporter ATP-binding component"/>
    <property type="match status" value="1"/>
</dbReference>
<keyword evidence="5" id="KW-0547">Nucleotide-binding</keyword>
<comment type="similarity">
    <text evidence="2">Belongs to the ABC transporter superfamily.</text>
</comment>
<feature type="domain" description="ABC transporter" evidence="8">
    <location>
        <begin position="10"/>
        <end position="265"/>
    </location>
</feature>
<dbReference type="EMBL" id="JACCBU010000001">
    <property type="protein sequence ID" value="NYE74480.1"/>
    <property type="molecule type" value="Genomic_DNA"/>
</dbReference>
<dbReference type="GO" id="GO:0015833">
    <property type="term" value="P:peptide transport"/>
    <property type="evidence" value="ECO:0007669"/>
    <property type="project" value="InterPro"/>
</dbReference>
<reference evidence="9 10" key="1">
    <citation type="submission" date="2020-07" db="EMBL/GenBank/DDBJ databases">
        <title>Sequencing the genomes of 1000 actinobacteria strains.</title>
        <authorList>
            <person name="Klenk H.-P."/>
        </authorList>
    </citation>
    <scope>NUCLEOTIDE SEQUENCE [LARGE SCALE GENOMIC DNA]</scope>
    <source>
        <strain evidence="9 10">DSM 22083</strain>
    </source>
</reference>
<gene>
    <name evidence="9" type="ORF">BKA15_005809</name>
</gene>
<dbReference type="InterPro" id="IPR003593">
    <property type="entry name" value="AAA+_ATPase"/>
</dbReference>
<evidence type="ECO:0000259" key="8">
    <source>
        <dbReference type="PROSITE" id="PS50893"/>
    </source>
</evidence>
<accession>A0A7Y9ICV5</accession>
<dbReference type="PANTHER" id="PTHR43297:SF2">
    <property type="entry name" value="DIPEPTIDE TRANSPORT ATP-BINDING PROTEIN DPPD"/>
    <property type="match status" value="1"/>
</dbReference>
<dbReference type="Gene3D" id="3.40.50.300">
    <property type="entry name" value="P-loop containing nucleotide triphosphate hydrolases"/>
    <property type="match status" value="1"/>
</dbReference>
<dbReference type="PROSITE" id="PS00211">
    <property type="entry name" value="ABC_TRANSPORTER_1"/>
    <property type="match status" value="1"/>
</dbReference>
<proteinExistence type="inferred from homology"/>
<keyword evidence="3" id="KW-0813">Transport</keyword>
<dbReference type="InterPro" id="IPR027417">
    <property type="entry name" value="P-loop_NTPase"/>
</dbReference>
<dbReference type="RefSeq" id="WP_179756816.1">
    <property type="nucleotide sequence ID" value="NZ_JACCBU010000001.1"/>
</dbReference>
<dbReference type="Proteomes" id="UP000569914">
    <property type="component" value="Unassembled WGS sequence"/>
</dbReference>
<evidence type="ECO:0000313" key="10">
    <source>
        <dbReference type="Proteomes" id="UP000569914"/>
    </source>
</evidence>
<evidence type="ECO:0000256" key="1">
    <source>
        <dbReference type="ARBA" id="ARBA00004202"/>
    </source>
</evidence>
<evidence type="ECO:0000256" key="7">
    <source>
        <dbReference type="ARBA" id="ARBA00023136"/>
    </source>
</evidence>
<evidence type="ECO:0000313" key="9">
    <source>
        <dbReference type="EMBL" id="NYE74480.1"/>
    </source>
</evidence>
<dbReference type="InterPro" id="IPR050388">
    <property type="entry name" value="ABC_Ni/Peptide_Import"/>
</dbReference>
<dbReference type="NCBIfam" id="TIGR01727">
    <property type="entry name" value="oligo_HPY"/>
    <property type="match status" value="1"/>
</dbReference>
<dbReference type="SUPFAM" id="SSF52540">
    <property type="entry name" value="P-loop containing nucleoside triphosphate hydrolases"/>
    <property type="match status" value="1"/>
</dbReference>
<evidence type="ECO:0000256" key="3">
    <source>
        <dbReference type="ARBA" id="ARBA00022448"/>
    </source>
</evidence>
<dbReference type="GO" id="GO:0016887">
    <property type="term" value="F:ATP hydrolysis activity"/>
    <property type="evidence" value="ECO:0007669"/>
    <property type="project" value="InterPro"/>
</dbReference>
<evidence type="ECO:0000256" key="6">
    <source>
        <dbReference type="ARBA" id="ARBA00022840"/>
    </source>
</evidence>
<dbReference type="CDD" id="cd03257">
    <property type="entry name" value="ABC_NikE_OppD_transporters"/>
    <property type="match status" value="1"/>
</dbReference>
<dbReference type="SMART" id="SM00382">
    <property type="entry name" value="AAA"/>
    <property type="match status" value="1"/>
</dbReference>
<dbReference type="InterPro" id="IPR017871">
    <property type="entry name" value="ABC_transporter-like_CS"/>
</dbReference>
<dbReference type="InterPro" id="IPR003439">
    <property type="entry name" value="ABC_transporter-like_ATP-bd"/>
</dbReference>
<evidence type="ECO:0000256" key="5">
    <source>
        <dbReference type="ARBA" id="ARBA00022741"/>
    </source>
</evidence>
<evidence type="ECO:0000256" key="2">
    <source>
        <dbReference type="ARBA" id="ARBA00005417"/>
    </source>
</evidence>
<comment type="subcellular location">
    <subcellularLocation>
        <location evidence="1">Cell membrane</location>
        <topology evidence="1">Peripheral membrane protein</topology>
    </subcellularLocation>
</comment>
<dbReference type="AlphaFoldDB" id="A0A7Y9ICV5"/>
<keyword evidence="4" id="KW-1003">Cell membrane</keyword>
<sequence length="361" mass="38714">MNSPMTAELLTVSDLAVEFRTEDGTVYAVDGISFQVRTGELLAIVGESGSGKSVTALSVVGLLDRKATVTGSIALEGEELTTASEQRMQSVRGGRIGMIFQDPMTALNPVMTIGAQLAEAIRLHAGKGSRAALDKAAVRERCIGLLESVGVANPDQRLRQYPHEFSGGMRQRAMIAMAIANDPDLIIADEPTTALDVTIQAQVLDQLRKAQRETGAAAILITHDLGVVAELADRVIVMYAGRIVESAGVRELFRQPRHPYTMGLLASLPTLDSELTRLHPIPGSPPDVSQPISNCPFHPRCPLAVDRCRTEDPGLVEVDGGHLAACFRTDELIGRTPEQVFVRTVVEVEQPDEPAAAAEAR</sequence>
<dbReference type="Pfam" id="PF08352">
    <property type="entry name" value="oligo_HPY"/>
    <property type="match status" value="1"/>
</dbReference>
<keyword evidence="10" id="KW-1185">Reference proteome</keyword>
<keyword evidence="7" id="KW-0472">Membrane</keyword>
<name>A0A7Y9ICV5_9ACTN</name>
<comment type="caution">
    <text evidence="9">The sequence shown here is derived from an EMBL/GenBank/DDBJ whole genome shotgun (WGS) entry which is preliminary data.</text>
</comment>
<dbReference type="PANTHER" id="PTHR43297">
    <property type="entry name" value="OLIGOPEPTIDE TRANSPORT ATP-BINDING PROTEIN APPD"/>
    <property type="match status" value="1"/>
</dbReference>
<protein>
    <submittedName>
        <fullName evidence="9">Oligopeptide/dipeptide ABC transporter ATP-binding protein</fullName>
    </submittedName>
</protein>
<keyword evidence="6 9" id="KW-0067">ATP-binding</keyword>
<evidence type="ECO:0000256" key="4">
    <source>
        <dbReference type="ARBA" id="ARBA00022475"/>
    </source>
</evidence>
<dbReference type="GO" id="GO:0005886">
    <property type="term" value="C:plasma membrane"/>
    <property type="evidence" value="ECO:0007669"/>
    <property type="project" value="UniProtKB-SubCell"/>
</dbReference>
<organism evidence="9 10">
    <name type="scientific">Microlunatus parietis</name>
    <dbReference type="NCBI Taxonomy" id="682979"/>
    <lineage>
        <taxon>Bacteria</taxon>
        <taxon>Bacillati</taxon>
        <taxon>Actinomycetota</taxon>
        <taxon>Actinomycetes</taxon>
        <taxon>Propionibacteriales</taxon>
        <taxon>Propionibacteriaceae</taxon>
        <taxon>Microlunatus</taxon>
    </lineage>
</organism>
<dbReference type="PROSITE" id="PS50893">
    <property type="entry name" value="ABC_TRANSPORTER_2"/>
    <property type="match status" value="1"/>
</dbReference>
<dbReference type="Pfam" id="PF00005">
    <property type="entry name" value="ABC_tran"/>
    <property type="match status" value="1"/>
</dbReference>
<dbReference type="InterPro" id="IPR013563">
    <property type="entry name" value="Oligopep_ABC_C"/>
</dbReference>